<dbReference type="AlphaFoldDB" id="A0AAN6N896"/>
<dbReference type="PANTHER" id="PTHR10039:SF14">
    <property type="entry name" value="NACHT DOMAIN-CONTAINING PROTEIN"/>
    <property type="match status" value="1"/>
</dbReference>
<dbReference type="Pfam" id="PF24883">
    <property type="entry name" value="NPHP3_N"/>
    <property type="match status" value="1"/>
</dbReference>
<evidence type="ECO:0000256" key="1">
    <source>
        <dbReference type="ARBA" id="ARBA00022737"/>
    </source>
</evidence>
<gene>
    <name evidence="3" type="ORF">QBC46DRAFT_259770</name>
</gene>
<keyword evidence="4" id="KW-1185">Reference proteome</keyword>
<name>A0AAN6N896_9PEZI</name>
<sequence>MPLAPPASASARQTMKTAFDELNGIIMPRDSRDFHRTTLKDVREAALEIEVQLAARQSLCNMRRLMPLFNGLEHYAKIVDVLCNGTPFLPWVWAPISLILRISSEYVEAFEQIIKGYSRIASSLRRFEILGVAFAGNSDFQQTLAVFYADILQFHKHAYKFVRRGSWKLLFLASWGRFERRFDNILEDMQRHEDLIDREASALNIAEGRRMRQDIRTWREESLEKIGHLEEEQAEKQYQSIMSWLKVDESDQLAIFDSISTEGSKYPGTCGWIVKNPKVSAWLQRKPEPAMLWLQGSPGSGKSVMSTQLVNFMKTAKMFVIHHICTYSYVSSTTYEQILRSFLLQLLRTDRDLVAHVYSDCVLAKKSPSVSALEQLLQVLLSSVSSEPSQTEYIWIVLDGVDECETEKQARAVSLMNQIASKSSTSGGTICKVLISSRASSLLTKRLRKKQTVSLTDEKDLLGESMRQYASQRLQSLHRKLSQLDIGPDELHEIACGIARKADGMFLYARLVLDYLASNIFYSSDEIKTSINQLPEKLIDFYRKILTQILVPLDARSVGRVKCILGWIAFAKRPLKKLEFLSAITFSSGNPDVAQLAPQYILDICGSLVEERRDTTLAFIHVSVKDFLQQSSSNLVIHEREALQEHAMATITCLISGLDTFSEMDRGQSKYLRVVRGIHGLHVYATEYWTEYLLSEAKSETGLNPESPLFRLAVDLTSKLDEKIDPSAAQNSTSELNLPDARLALVQQHKVLYKHMERALRARSVKNLQQELLEKEGLDQQLTPTSALDGISAMLLVYQECVRSLVEQHDFPGVSAEELELFKSQFRTSAFTCRLNSCPRATLGFESKEPLLEHEMSHVRRLRCTFPGCQYPPFVSVRAFKNHVRTHESVPARRPIRRVGHIPKQTSSILSTPALNASENTIKDSMELRPAILDRLQHKSPYVGMPEDFMAYLFNSHDDNSC</sequence>
<evidence type="ECO:0000313" key="4">
    <source>
        <dbReference type="Proteomes" id="UP001303473"/>
    </source>
</evidence>
<dbReference type="Gene3D" id="3.40.50.300">
    <property type="entry name" value="P-loop containing nucleotide triphosphate hydrolases"/>
    <property type="match status" value="1"/>
</dbReference>
<dbReference type="InterPro" id="IPR027417">
    <property type="entry name" value="P-loop_NTPase"/>
</dbReference>
<organism evidence="3 4">
    <name type="scientific">Diplogelasinospora grovesii</name>
    <dbReference type="NCBI Taxonomy" id="303347"/>
    <lineage>
        <taxon>Eukaryota</taxon>
        <taxon>Fungi</taxon>
        <taxon>Dikarya</taxon>
        <taxon>Ascomycota</taxon>
        <taxon>Pezizomycotina</taxon>
        <taxon>Sordariomycetes</taxon>
        <taxon>Sordariomycetidae</taxon>
        <taxon>Sordariales</taxon>
        <taxon>Diplogelasinosporaceae</taxon>
        <taxon>Diplogelasinospora</taxon>
    </lineage>
</organism>
<proteinExistence type="predicted"/>
<keyword evidence="1" id="KW-0677">Repeat</keyword>
<comment type="caution">
    <text evidence="3">The sequence shown here is derived from an EMBL/GenBank/DDBJ whole genome shotgun (WGS) entry which is preliminary data.</text>
</comment>
<feature type="domain" description="NACHT" evidence="2">
    <location>
        <begin position="290"/>
        <end position="443"/>
    </location>
</feature>
<dbReference type="InterPro" id="IPR056884">
    <property type="entry name" value="NPHP3-like_N"/>
</dbReference>
<dbReference type="Proteomes" id="UP001303473">
    <property type="component" value="Unassembled WGS sequence"/>
</dbReference>
<dbReference type="Pfam" id="PF24809">
    <property type="entry name" value="DUF7708"/>
    <property type="match status" value="1"/>
</dbReference>
<dbReference type="PROSITE" id="PS50837">
    <property type="entry name" value="NACHT"/>
    <property type="match status" value="1"/>
</dbReference>
<dbReference type="SUPFAM" id="SSF52540">
    <property type="entry name" value="P-loop containing nucleoside triphosphate hydrolases"/>
    <property type="match status" value="1"/>
</dbReference>
<dbReference type="InterPro" id="IPR007111">
    <property type="entry name" value="NACHT_NTPase"/>
</dbReference>
<dbReference type="SMART" id="SM00355">
    <property type="entry name" value="ZnF_C2H2"/>
    <property type="match status" value="2"/>
</dbReference>
<reference evidence="4" key="1">
    <citation type="journal article" date="2023" name="Mol. Phylogenet. Evol.">
        <title>Genome-scale phylogeny and comparative genomics of the fungal order Sordariales.</title>
        <authorList>
            <person name="Hensen N."/>
            <person name="Bonometti L."/>
            <person name="Westerberg I."/>
            <person name="Brannstrom I.O."/>
            <person name="Guillou S."/>
            <person name="Cros-Aarteil S."/>
            <person name="Calhoun S."/>
            <person name="Haridas S."/>
            <person name="Kuo A."/>
            <person name="Mondo S."/>
            <person name="Pangilinan J."/>
            <person name="Riley R."/>
            <person name="LaButti K."/>
            <person name="Andreopoulos B."/>
            <person name="Lipzen A."/>
            <person name="Chen C."/>
            <person name="Yan M."/>
            <person name="Daum C."/>
            <person name="Ng V."/>
            <person name="Clum A."/>
            <person name="Steindorff A."/>
            <person name="Ohm R.A."/>
            <person name="Martin F."/>
            <person name="Silar P."/>
            <person name="Natvig D.O."/>
            <person name="Lalanne C."/>
            <person name="Gautier V."/>
            <person name="Ament-Velasquez S.L."/>
            <person name="Kruys A."/>
            <person name="Hutchinson M.I."/>
            <person name="Powell A.J."/>
            <person name="Barry K."/>
            <person name="Miller A.N."/>
            <person name="Grigoriev I.V."/>
            <person name="Debuchy R."/>
            <person name="Gladieux P."/>
            <person name="Hiltunen Thoren M."/>
            <person name="Johannesson H."/>
        </authorList>
    </citation>
    <scope>NUCLEOTIDE SEQUENCE [LARGE SCALE GENOMIC DNA]</scope>
    <source>
        <strain evidence="4">CBS 340.73</strain>
    </source>
</reference>
<dbReference type="InterPro" id="IPR013087">
    <property type="entry name" value="Znf_C2H2_type"/>
</dbReference>
<dbReference type="EMBL" id="MU853789">
    <property type="protein sequence ID" value="KAK3940960.1"/>
    <property type="molecule type" value="Genomic_DNA"/>
</dbReference>
<dbReference type="PANTHER" id="PTHR10039">
    <property type="entry name" value="AMELOGENIN"/>
    <property type="match status" value="1"/>
</dbReference>
<accession>A0AAN6N896</accession>
<evidence type="ECO:0000313" key="3">
    <source>
        <dbReference type="EMBL" id="KAK3940960.1"/>
    </source>
</evidence>
<evidence type="ECO:0000259" key="2">
    <source>
        <dbReference type="PROSITE" id="PS50837"/>
    </source>
</evidence>
<dbReference type="InterPro" id="IPR056125">
    <property type="entry name" value="DUF7708"/>
</dbReference>
<protein>
    <recommendedName>
        <fullName evidence="2">NACHT domain-containing protein</fullName>
    </recommendedName>
</protein>